<keyword evidence="1" id="KW-1133">Transmembrane helix</keyword>
<feature type="transmembrane region" description="Helical" evidence="1">
    <location>
        <begin position="26"/>
        <end position="45"/>
    </location>
</feature>
<organism evidence="2 3">
    <name type="scientific">Spirosoma fluviale</name>
    <dbReference type="NCBI Taxonomy" id="1597977"/>
    <lineage>
        <taxon>Bacteria</taxon>
        <taxon>Pseudomonadati</taxon>
        <taxon>Bacteroidota</taxon>
        <taxon>Cytophagia</taxon>
        <taxon>Cytophagales</taxon>
        <taxon>Cytophagaceae</taxon>
        <taxon>Spirosoma</taxon>
    </lineage>
</organism>
<reference evidence="3" key="1">
    <citation type="submission" date="2017-09" db="EMBL/GenBank/DDBJ databases">
        <authorList>
            <person name="Varghese N."/>
            <person name="Submissions S."/>
        </authorList>
    </citation>
    <scope>NUCLEOTIDE SEQUENCE [LARGE SCALE GENOMIC DNA]</scope>
    <source>
        <strain evidence="3">DSM 29961</strain>
    </source>
</reference>
<evidence type="ECO:0000313" key="2">
    <source>
        <dbReference type="EMBL" id="SOD95858.1"/>
    </source>
</evidence>
<evidence type="ECO:0000313" key="3">
    <source>
        <dbReference type="Proteomes" id="UP000219452"/>
    </source>
</evidence>
<dbReference type="AlphaFoldDB" id="A0A286GK04"/>
<name>A0A286GK04_9BACT</name>
<proteinExistence type="predicted"/>
<protein>
    <submittedName>
        <fullName evidence="2">Uncharacterized protein</fullName>
    </submittedName>
</protein>
<keyword evidence="3" id="KW-1185">Reference proteome</keyword>
<sequence>MLRLNPRNMTPVNLLSTHLEWWQHNWFFASIISLVSLIVTLIVALKSPESAELFYKDDKRQLRVKYKR</sequence>
<dbReference type="Proteomes" id="UP000219452">
    <property type="component" value="Unassembled WGS sequence"/>
</dbReference>
<evidence type="ECO:0000256" key="1">
    <source>
        <dbReference type="SAM" id="Phobius"/>
    </source>
</evidence>
<gene>
    <name evidence="2" type="ORF">SAMN06269250_5017</name>
</gene>
<dbReference type="EMBL" id="OCNH01000005">
    <property type="protein sequence ID" value="SOD95858.1"/>
    <property type="molecule type" value="Genomic_DNA"/>
</dbReference>
<keyword evidence="1" id="KW-0472">Membrane</keyword>
<accession>A0A286GK04</accession>
<keyword evidence="1" id="KW-0812">Transmembrane</keyword>